<evidence type="ECO:0000256" key="1">
    <source>
        <dbReference type="SAM" id="MobiDB-lite"/>
    </source>
</evidence>
<feature type="non-terminal residue" evidence="2">
    <location>
        <position position="371"/>
    </location>
</feature>
<accession>A0A812QA56</accession>
<evidence type="ECO:0000313" key="3">
    <source>
        <dbReference type="Proteomes" id="UP000649617"/>
    </source>
</evidence>
<proteinExistence type="predicted"/>
<reference evidence="2" key="1">
    <citation type="submission" date="2021-02" db="EMBL/GenBank/DDBJ databases">
        <authorList>
            <person name="Dougan E. K."/>
            <person name="Rhodes N."/>
            <person name="Thang M."/>
            <person name="Chan C."/>
        </authorList>
    </citation>
    <scope>NUCLEOTIDE SEQUENCE</scope>
</reference>
<dbReference type="EMBL" id="CAJNIZ010015564">
    <property type="protein sequence ID" value="CAE7374950.1"/>
    <property type="molecule type" value="Genomic_DNA"/>
</dbReference>
<comment type="caution">
    <text evidence="2">The sequence shown here is derived from an EMBL/GenBank/DDBJ whole genome shotgun (WGS) entry which is preliminary data.</text>
</comment>
<dbReference type="AlphaFoldDB" id="A0A812QA56"/>
<feature type="region of interest" description="Disordered" evidence="1">
    <location>
        <begin position="195"/>
        <end position="230"/>
    </location>
</feature>
<sequence length="371" mass="41880">HRIAKIVKWAESKGLVRTCEYDDETLEYWVNTRTEGTITKEELESLCRTKEYSGEGGDELEHNAFVDLGSMEFDPNDSFVHRNDKAVEGDHTKSVTLLKLHEVRRNPLQVHVFLIAFSLGTTQIHAELRNIRKMEAMLKDFEGVYEELSEAKAEGKTTGYSDKLLDQLIAWSETERAKKFVVQRTVMGRPKLDIFPWSDSENDDAGSSESFQHDAQPPDDAHQGPGKYEGEDDNIAGLSMSLLPETCTASKILWHCIKLINDARQHCGGSQLCVFKIGLTSNPAQRMEGYLRQNFKVFAVIHKVTTAELLGMLEMLEAALIAEFHDGQRCCRNKQLGGESMRDKFFKPRFPPPYFAYVAAACAAQKEPILA</sequence>
<protein>
    <submittedName>
        <fullName evidence="2">Uncharacterized protein</fullName>
    </submittedName>
</protein>
<gene>
    <name evidence="2" type="ORF">SPIL2461_LOCUS9116</name>
</gene>
<keyword evidence="3" id="KW-1185">Reference proteome</keyword>
<evidence type="ECO:0000313" key="2">
    <source>
        <dbReference type="EMBL" id="CAE7374950.1"/>
    </source>
</evidence>
<organism evidence="2 3">
    <name type="scientific">Symbiodinium pilosum</name>
    <name type="common">Dinoflagellate</name>
    <dbReference type="NCBI Taxonomy" id="2952"/>
    <lineage>
        <taxon>Eukaryota</taxon>
        <taxon>Sar</taxon>
        <taxon>Alveolata</taxon>
        <taxon>Dinophyceae</taxon>
        <taxon>Suessiales</taxon>
        <taxon>Symbiodiniaceae</taxon>
        <taxon>Symbiodinium</taxon>
    </lineage>
</organism>
<dbReference type="OrthoDB" id="436583at2759"/>
<dbReference type="Proteomes" id="UP000649617">
    <property type="component" value="Unassembled WGS sequence"/>
</dbReference>
<name>A0A812QA56_SYMPI</name>